<keyword evidence="3" id="KW-1185">Reference proteome</keyword>
<dbReference type="EMBL" id="RBWW01000002">
    <property type="protein sequence ID" value="RKS77981.1"/>
    <property type="molecule type" value="Genomic_DNA"/>
</dbReference>
<dbReference type="AlphaFoldDB" id="A0A495QUZ0"/>
<gene>
    <name evidence="2" type="ORF">BDK61_3612</name>
</gene>
<name>A0A495QUZ0_9EURY</name>
<sequence length="43" mass="4616">MTCYNASKGILYENLPTDAPRPEEEENKLSASDAGATQTVAND</sequence>
<protein>
    <submittedName>
        <fullName evidence="2">Uncharacterized protein</fullName>
    </submittedName>
</protein>
<organism evidence="2 3">
    <name type="scientific">Haloarcula quadrata</name>
    <dbReference type="NCBI Taxonomy" id="182779"/>
    <lineage>
        <taxon>Archaea</taxon>
        <taxon>Methanobacteriati</taxon>
        <taxon>Methanobacteriota</taxon>
        <taxon>Stenosarchaea group</taxon>
        <taxon>Halobacteria</taxon>
        <taxon>Halobacteriales</taxon>
        <taxon>Haloarculaceae</taxon>
        <taxon>Haloarcula</taxon>
    </lineage>
</organism>
<dbReference type="RefSeq" id="WP_255458705.1">
    <property type="nucleotide sequence ID" value="NZ_RBWW01000002.1"/>
</dbReference>
<comment type="caution">
    <text evidence="2">The sequence shown here is derived from an EMBL/GenBank/DDBJ whole genome shotgun (WGS) entry which is preliminary data.</text>
</comment>
<feature type="region of interest" description="Disordered" evidence="1">
    <location>
        <begin position="1"/>
        <end position="43"/>
    </location>
</feature>
<dbReference type="GeneID" id="76830993"/>
<reference evidence="2 3" key="1">
    <citation type="submission" date="2018-10" db="EMBL/GenBank/DDBJ databases">
        <title>Genomic Encyclopedia of Archaeal and Bacterial Type Strains, Phase II (KMG-II): from individual species to whole genera.</title>
        <authorList>
            <person name="Goeker M."/>
        </authorList>
    </citation>
    <scope>NUCLEOTIDE SEQUENCE [LARGE SCALE GENOMIC DNA]</scope>
    <source>
        <strain evidence="2 3">DSM 11927</strain>
    </source>
</reference>
<proteinExistence type="predicted"/>
<evidence type="ECO:0000313" key="3">
    <source>
        <dbReference type="Proteomes" id="UP000268233"/>
    </source>
</evidence>
<evidence type="ECO:0000313" key="2">
    <source>
        <dbReference type="EMBL" id="RKS77981.1"/>
    </source>
</evidence>
<accession>A0A495QUZ0</accession>
<dbReference type="Proteomes" id="UP000268233">
    <property type="component" value="Unassembled WGS sequence"/>
</dbReference>
<evidence type="ECO:0000256" key="1">
    <source>
        <dbReference type="SAM" id="MobiDB-lite"/>
    </source>
</evidence>